<gene>
    <name evidence="2" type="ORF">GIB67_022625</name>
</gene>
<accession>A0A7J7P8G5</accession>
<dbReference type="AlphaFoldDB" id="A0A7J7P8G5"/>
<proteinExistence type="predicted"/>
<name>A0A7J7P8G5_9MAGN</name>
<dbReference type="Proteomes" id="UP000541444">
    <property type="component" value="Unassembled WGS sequence"/>
</dbReference>
<feature type="region of interest" description="Disordered" evidence="1">
    <location>
        <begin position="110"/>
        <end position="130"/>
    </location>
</feature>
<comment type="caution">
    <text evidence="2">The sequence shown here is derived from an EMBL/GenBank/DDBJ whole genome shotgun (WGS) entry which is preliminary data.</text>
</comment>
<keyword evidence="3" id="KW-1185">Reference proteome</keyword>
<protein>
    <submittedName>
        <fullName evidence="2">Uncharacterized protein</fullName>
    </submittedName>
</protein>
<reference evidence="2 3" key="1">
    <citation type="journal article" date="2020" name="IScience">
        <title>Genome Sequencing of the Endangered Kingdonia uniflora (Circaeasteraceae, Ranunculales) Reveals Potential Mechanisms of Evolutionary Specialization.</title>
        <authorList>
            <person name="Sun Y."/>
            <person name="Deng T."/>
            <person name="Zhang A."/>
            <person name="Moore M.J."/>
            <person name="Landis J.B."/>
            <person name="Lin N."/>
            <person name="Zhang H."/>
            <person name="Zhang X."/>
            <person name="Huang J."/>
            <person name="Zhang X."/>
            <person name="Sun H."/>
            <person name="Wang H."/>
        </authorList>
    </citation>
    <scope>NUCLEOTIDE SEQUENCE [LARGE SCALE GENOMIC DNA]</scope>
    <source>
        <strain evidence="2">TB1705</strain>
        <tissue evidence="2">Leaf</tissue>
    </source>
</reference>
<evidence type="ECO:0000256" key="1">
    <source>
        <dbReference type="SAM" id="MobiDB-lite"/>
    </source>
</evidence>
<dbReference type="EMBL" id="JACGCM010000155">
    <property type="protein sequence ID" value="KAF6175623.1"/>
    <property type="molecule type" value="Genomic_DNA"/>
</dbReference>
<organism evidence="2 3">
    <name type="scientific">Kingdonia uniflora</name>
    <dbReference type="NCBI Taxonomy" id="39325"/>
    <lineage>
        <taxon>Eukaryota</taxon>
        <taxon>Viridiplantae</taxon>
        <taxon>Streptophyta</taxon>
        <taxon>Embryophyta</taxon>
        <taxon>Tracheophyta</taxon>
        <taxon>Spermatophyta</taxon>
        <taxon>Magnoliopsida</taxon>
        <taxon>Ranunculales</taxon>
        <taxon>Circaeasteraceae</taxon>
        <taxon>Kingdonia</taxon>
    </lineage>
</organism>
<evidence type="ECO:0000313" key="2">
    <source>
        <dbReference type="EMBL" id="KAF6175623.1"/>
    </source>
</evidence>
<sequence>MAASGSTYADVMEIPACAAAVEQEALDLATSDPIRLDTQIRSRISQLSVAWKSAAEVLKLTAANRGEHVRQHDIEKVVLQEQFEQEKMLQREEDVDLAFAGKYGEIVFPGDDTSPVAEQTPTPPVADDPTKKEVVHLRGKVIEMKKALSRARDSINRTQQVYCLLSLTFVGSKGNEDPFLQYKKEDRKIHAQLEIDLRHACDELERYKGHNACLETEKVECARLLQNSEKSVTLLKARLLDTQQRLQLSQSRLKKKKFPKRGKRATDTDHELQMADVIAFYGGELERVENEFRRYISSCGKDVEVENDKVENMWFVKGDEGGRATTSKP</sequence>
<evidence type="ECO:0000313" key="3">
    <source>
        <dbReference type="Proteomes" id="UP000541444"/>
    </source>
</evidence>